<feature type="domain" description="Phosphoribulokinase/uridine kinase" evidence="1">
    <location>
        <begin position="19"/>
        <end position="155"/>
    </location>
</feature>
<evidence type="ECO:0000313" key="2">
    <source>
        <dbReference type="EMBL" id="CCG46146.1"/>
    </source>
</evidence>
<organism evidence="2 3">
    <name type="scientific">Halobacillus halophilus (strain ATCC 35676 / DSM 2266 / JCM 20832 / KCTC 3685 / LMG 17431 / NBRC 102448 / NCIMB 2269)</name>
    <name type="common">Sporosarcina halophila</name>
    <dbReference type="NCBI Taxonomy" id="866895"/>
    <lineage>
        <taxon>Bacteria</taxon>
        <taxon>Bacillati</taxon>
        <taxon>Bacillota</taxon>
        <taxon>Bacilli</taxon>
        <taxon>Bacillales</taxon>
        <taxon>Bacillaceae</taxon>
        <taxon>Halobacillus</taxon>
    </lineage>
</organism>
<dbReference type="eggNOG" id="COG0572">
    <property type="taxonomic scope" value="Bacteria"/>
</dbReference>
<evidence type="ECO:0000259" key="1">
    <source>
        <dbReference type="Pfam" id="PF00485"/>
    </source>
</evidence>
<dbReference type="SUPFAM" id="SSF52540">
    <property type="entry name" value="P-loop containing nucleoside triphosphate hydrolases"/>
    <property type="match status" value="1"/>
</dbReference>
<dbReference type="Gene3D" id="3.40.50.300">
    <property type="entry name" value="P-loop containing nucleotide triphosphate hydrolases"/>
    <property type="match status" value="1"/>
</dbReference>
<reference evidence="2 3" key="1">
    <citation type="journal article" date="2013" name="Environ. Microbiol.">
        <title>Chloride and organic osmolytes: a hybrid strategy to cope with elevated salinities by the moderately halophilic, chloride-dependent bacterium Halobacillus halophilus.</title>
        <authorList>
            <person name="Saum S.H."/>
            <person name="Pfeiffer F."/>
            <person name="Palm P."/>
            <person name="Rampp M."/>
            <person name="Schuster S.C."/>
            <person name="Muller V."/>
            <person name="Oesterhelt D."/>
        </authorList>
    </citation>
    <scope>NUCLEOTIDE SEQUENCE [LARGE SCALE GENOMIC DNA]</scope>
    <source>
        <strain evidence="3">ATCC 35676 / DSM 2266 / JCM 20832 / KCTC 3685 / LMG 17431 / NBRC 102448 / NCIMB 2269</strain>
    </source>
</reference>
<dbReference type="STRING" id="866895.HBHAL_3802"/>
<proteinExistence type="predicted"/>
<dbReference type="GO" id="GO:0016301">
    <property type="term" value="F:kinase activity"/>
    <property type="evidence" value="ECO:0007669"/>
    <property type="project" value="InterPro"/>
</dbReference>
<gene>
    <name evidence="2" type="ordered locus">HBHAL_3802</name>
</gene>
<dbReference type="InterPro" id="IPR006083">
    <property type="entry name" value="PRK/URK"/>
</dbReference>
<keyword evidence="3" id="KW-1185">Reference proteome</keyword>
<accession>I0JPS6</accession>
<dbReference type="Pfam" id="PF00485">
    <property type="entry name" value="PRK"/>
    <property type="match status" value="1"/>
</dbReference>
<dbReference type="InterPro" id="IPR027417">
    <property type="entry name" value="P-loop_NTPase"/>
</dbReference>
<dbReference type="Proteomes" id="UP000007397">
    <property type="component" value="Chromosome"/>
</dbReference>
<dbReference type="AlphaFoldDB" id="I0JPS6"/>
<dbReference type="NCBIfam" id="NF005807">
    <property type="entry name" value="PRK07667.1"/>
    <property type="match status" value="1"/>
</dbReference>
<dbReference type="RefSeq" id="WP_014644035.1">
    <property type="nucleotide sequence ID" value="NC_017668.1"/>
</dbReference>
<dbReference type="EMBL" id="HE717023">
    <property type="protein sequence ID" value="CCG46146.1"/>
    <property type="molecule type" value="Genomic_DNA"/>
</dbReference>
<sequence>MVHKLFDIIPSLSSNQLYIIGVDGLSRSGKTTFVNQLEKELIKRGVDFCTFHMDNHIVKKNERYQTGFEDWYEYYQLQWEVEWLRDHLFEKVRCSSHLTLPYYDNESDDREYRKVDLPNEGVILIEGVFLQRKEWQPYFNHLIFLDCPRNRRFAREDPSAQINMEKFKERYWKAEDYYLRNVKPRKSANYIVNT</sequence>
<dbReference type="GO" id="GO:0005524">
    <property type="term" value="F:ATP binding"/>
    <property type="evidence" value="ECO:0007669"/>
    <property type="project" value="InterPro"/>
</dbReference>
<evidence type="ECO:0000313" key="3">
    <source>
        <dbReference type="Proteomes" id="UP000007397"/>
    </source>
</evidence>
<dbReference type="KEGG" id="hhd:HBHAL_3802"/>
<dbReference type="HOGENOM" id="CLU_090613_1_1_9"/>
<name>I0JPS6_HALH3</name>
<protein>
    <recommendedName>
        <fullName evidence="1">Phosphoribulokinase/uridine kinase domain-containing protein</fullName>
    </recommendedName>
</protein>
<dbReference type="PATRIC" id="fig|866895.3.peg.2828"/>